<dbReference type="EMBL" id="LJSK01000026">
    <property type="protein sequence ID" value="KPI89311.1"/>
    <property type="molecule type" value="Genomic_DNA"/>
</dbReference>
<evidence type="ECO:0000313" key="4">
    <source>
        <dbReference type="Proteomes" id="UP000038009"/>
    </source>
</evidence>
<dbReference type="GO" id="GO:0003723">
    <property type="term" value="F:RNA binding"/>
    <property type="evidence" value="ECO:0007669"/>
    <property type="project" value="TreeGrafter"/>
</dbReference>
<dbReference type="InterPro" id="IPR027073">
    <property type="entry name" value="5_3_exoribonuclease"/>
</dbReference>
<evidence type="ECO:0000256" key="1">
    <source>
        <dbReference type="SAM" id="MobiDB-lite"/>
    </source>
</evidence>
<feature type="region of interest" description="Disordered" evidence="1">
    <location>
        <begin position="258"/>
        <end position="296"/>
    </location>
</feature>
<feature type="compositionally biased region" description="Low complexity" evidence="1">
    <location>
        <begin position="843"/>
        <end position="854"/>
    </location>
</feature>
<feature type="region of interest" description="Disordered" evidence="1">
    <location>
        <begin position="843"/>
        <end position="962"/>
    </location>
</feature>
<keyword evidence="4" id="KW-1185">Reference proteome</keyword>
<dbReference type="PANTHER" id="PTHR12341">
    <property type="entry name" value="5'-&gt;3' EXORIBONUCLEASE"/>
    <property type="match status" value="1"/>
</dbReference>
<feature type="compositionally biased region" description="Basic and acidic residues" evidence="1">
    <location>
        <begin position="893"/>
        <end position="915"/>
    </location>
</feature>
<dbReference type="Pfam" id="PF03159">
    <property type="entry name" value="XRN_N"/>
    <property type="match status" value="1"/>
</dbReference>
<evidence type="ECO:0000313" key="3">
    <source>
        <dbReference type="EMBL" id="KPI89311.1"/>
    </source>
</evidence>
<reference evidence="3 4" key="1">
    <citation type="journal article" date="2015" name="PLoS Pathog.">
        <title>Leptomonas seymouri: Adaptations to the Dixenous Life Cycle Analyzed by Genome Sequencing, Transcriptome Profiling and Co-infection with Leishmania donovani.</title>
        <authorList>
            <person name="Kraeva N."/>
            <person name="Butenko A."/>
            <person name="Hlavacova J."/>
            <person name="Kostygov A."/>
            <person name="Myskova J."/>
            <person name="Grybchuk D."/>
            <person name="Lestinova T."/>
            <person name="Votypka J."/>
            <person name="Volf P."/>
            <person name="Opperdoes F."/>
            <person name="Flegontov P."/>
            <person name="Lukes J."/>
            <person name="Yurchenko V."/>
        </authorList>
    </citation>
    <scope>NUCLEOTIDE SEQUENCE [LARGE SCALE GENOMIC DNA]</scope>
    <source>
        <strain evidence="3 4">ATCC 30220</strain>
    </source>
</reference>
<feature type="compositionally biased region" description="Basic and acidic residues" evidence="1">
    <location>
        <begin position="925"/>
        <end position="934"/>
    </location>
</feature>
<dbReference type="Proteomes" id="UP000038009">
    <property type="component" value="Unassembled WGS sequence"/>
</dbReference>
<organism evidence="3 4">
    <name type="scientific">Leptomonas seymouri</name>
    <dbReference type="NCBI Taxonomy" id="5684"/>
    <lineage>
        <taxon>Eukaryota</taxon>
        <taxon>Discoba</taxon>
        <taxon>Euglenozoa</taxon>
        <taxon>Kinetoplastea</taxon>
        <taxon>Metakinetoplastina</taxon>
        <taxon>Trypanosomatida</taxon>
        <taxon>Trypanosomatidae</taxon>
        <taxon>Leishmaniinae</taxon>
        <taxon>Leptomonas</taxon>
    </lineage>
</organism>
<sequence length="962" mass="105585">MGLLGLRKFIDSCGCTRLLPVPVSDAEAEAEALRRLQVEGYREVTDEEGDGTTDAEYAQGLYFKGSLSNEYRNSRDDCQRGLTSSTHVNGGSAAAHTAGITTTPTVDHVLVDMNCIVHSCFNYQNSENRTKRQLIQEVLERLRVLLTEVVVPRQSLSICFDGPAPIAKLQTQRLRRRKASLLDTGSIQQLNTLSITAGSLFMIELENAIASQFKLNRGRGFLRRMCPVYLYGTTVMGEGEAKISRALAFLAYGPATETDGSAAGAGEESGGADSYDEYGAGQRGGHDRRGRRGGDSYYKRHLNSTTAAAAASNSSYPRYCPDDSVVVLGNDIDLVVTCLGATAFHNLNIISPSSLQLIRVSDIIYRWLKATSATLGDTPFSPAQLPSIRIDFIYLFLLNGGDHYVGAGEVAMPLWKRYRSVRATYPSSTLVSSNLDAVDIDFLADVLQASEYTGSSSVETGMNLLQSALWSLYTVVTGVCPDYNYVPEPEAPQLCHLRAAAAHCQRTNRRIRLPHFKAQSQPLTPLETYVALMPTEATLPKSVVAGLHSKPAYQSILKILETSNDTAMIAQAAKDAVEVSAPFLTTSEQYLRNFTSPVQLNVIPPRRRLSRHEQHRMLATQGHIQIEDPVPVVKPIAMAAEVPYAEVPYPAHTSFLDFCCPFDACLNAAESEEGACEGVNACNRGATTTTTVHGRTVSTRPSLHATAVTAAAPNHHSNHSKSISSASNGVEHKRVYLYQEEAVREQQERERKSAASKLQRTLNATSNLLQNGRHLSAPQERRMRRRLQRLQQAETEELRSRLAKEDLKYARWDRNDADALEEELRNFLGEHASSTDVKALLTTTAGGAKASKGSRPTASRRGGKMTKLRQAEGAAKGRTENSATRAKSAQKGEAAKTVEDSASKKGRRRERDRWTQMDTVAGHDIVLHSTDEVPSRLGDGDYGQSAESREHMRPLKRRRGQR</sequence>
<comment type="caution">
    <text evidence="3">The sequence shown here is derived from an EMBL/GenBank/DDBJ whole genome shotgun (WGS) entry which is preliminary data.</text>
</comment>
<evidence type="ECO:0000259" key="2">
    <source>
        <dbReference type="Pfam" id="PF03159"/>
    </source>
</evidence>
<dbReference type="AlphaFoldDB" id="A0A0N1IM29"/>
<name>A0A0N1IM29_LEPSE</name>
<dbReference type="GO" id="GO:0000956">
    <property type="term" value="P:nuclear-transcribed mRNA catabolic process"/>
    <property type="evidence" value="ECO:0007669"/>
    <property type="project" value="TreeGrafter"/>
</dbReference>
<dbReference type="OrthoDB" id="372487at2759"/>
<protein>
    <recommendedName>
        <fullName evidence="2">Xrn1 N-terminal domain-containing protein</fullName>
    </recommendedName>
</protein>
<gene>
    <name evidence="3" type="ORF">ABL78_1540</name>
</gene>
<feature type="compositionally biased region" description="Basic and acidic residues" evidence="1">
    <location>
        <begin position="284"/>
        <end position="296"/>
    </location>
</feature>
<dbReference type="PANTHER" id="PTHR12341:SF73">
    <property type="entry name" value="XRN1 N-TERMINAL DOMAIN-CONTAINING PROTEIN"/>
    <property type="match status" value="1"/>
</dbReference>
<feature type="domain" description="Xrn1 N-terminal" evidence="2">
    <location>
        <begin position="101"/>
        <end position="245"/>
    </location>
</feature>
<dbReference type="InterPro" id="IPR004859">
    <property type="entry name" value="Xrn1_N"/>
</dbReference>
<proteinExistence type="predicted"/>
<dbReference type="GO" id="GO:0004534">
    <property type="term" value="F:5'-3' RNA exonuclease activity"/>
    <property type="evidence" value="ECO:0007669"/>
    <property type="project" value="TreeGrafter"/>
</dbReference>
<dbReference type="Gene3D" id="3.40.50.12390">
    <property type="match status" value="1"/>
</dbReference>
<dbReference type="VEuPathDB" id="TriTrypDB:Lsey_0026_0070"/>
<dbReference type="OMA" id="CPVYLYG"/>
<dbReference type="GO" id="GO:0005634">
    <property type="term" value="C:nucleus"/>
    <property type="evidence" value="ECO:0007669"/>
    <property type="project" value="TreeGrafter"/>
</dbReference>
<accession>A0A0N1IM29</accession>